<evidence type="ECO:0000313" key="1">
    <source>
        <dbReference type="EMBL" id="TKD06326.1"/>
    </source>
</evidence>
<accession>A0A4U1JAK0</accession>
<proteinExistence type="predicted"/>
<sequence length="230" mass="22802">MPDAVRETPRPRRRAALALATGASLVTTTGALIAACGSDVTGDPSYLLVELVPVETPAKPGAARIVVTKGSAEIAALCVNLTGDAPASFVLKRDAGNPASERINIEVLSFATLKGQENAGPGKEFACPSPLPPILGDVQTIDTDFCEAATRKLVFHVGSVCGCNDADAGPGDDAGDDAGDSDGGDIDAGPSSCGCAPGFSCGAGLSTTGQVCEASTCCGTRLSSACALGS</sequence>
<comment type="caution">
    <text evidence="1">The sequence shown here is derived from an EMBL/GenBank/DDBJ whole genome shotgun (WGS) entry which is preliminary data.</text>
</comment>
<protein>
    <submittedName>
        <fullName evidence="1">Uncharacterized protein</fullName>
    </submittedName>
</protein>
<evidence type="ECO:0000313" key="2">
    <source>
        <dbReference type="Proteomes" id="UP000309215"/>
    </source>
</evidence>
<name>A0A4U1JAK0_9BACT</name>
<gene>
    <name evidence="1" type="ORF">E8A74_20640</name>
</gene>
<dbReference type="AlphaFoldDB" id="A0A4U1JAK0"/>
<dbReference type="EMBL" id="SSMQ01000020">
    <property type="protein sequence ID" value="TKD06326.1"/>
    <property type="molecule type" value="Genomic_DNA"/>
</dbReference>
<keyword evidence="2" id="KW-1185">Reference proteome</keyword>
<organism evidence="1 2">
    <name type="scientific">Polyangium fumosum</name>
    <dbReference type="NCBI Taxonomy" id="889272"/>
    <lineage>
        <taxon>Bacteria</taxon>
        <taxon>Pseudomonadati</taxon>
        <taxon>Myxococcota</taxon>
        <taxon>Polyangia</taxon>
        <taxon>Polyangiales</taxon>
        <taxon>Polyangiaceae</taxon>
        <taxon>Polyangium</taxon>
    </lineage>
</organism>
<reference evidence="1 2" key="1">
    <citation type="submission" date="2019-04" db="EMBL/GenBank/DDBJ databases">
        <authorList>
            <person name="Li Y."/>
            <person name="Wang J."/>
        </authorList>
    </citation>
    <scope>NUCLEOTIDE SEQUENCE [LARGE SCALE GENOMIC DNA]</scope>
    <source>
        <strain evidence="1 2">DSM 14668</strain>
    </source>
</reference>
<dbReference type="Proteomes" id="UP000309215">
    <property type="component" value="Unassembled WGS sequence"/>
</dbReference>
<dbReference type="RefSeq" id="WP_136930754.1">
    <property type="nucleotide sequence ID" value="NZ_SSMQ01000020.1"/>
</dbReference>
<dbReference type="OrthoDB" id="9920633at2"/>